<gene>
    <name evidence="14" type="ORF">SAMN02745704_00822</name>
</gene>
<evidence type="ECO:0000256" key="7">
    <source>
        <dbReference type="ARBA" id="ARBA00023284"/>
    </source>
</evidence>
<evidence type="ECO:0000256" key="8">
    <source>
        <dbReference type="PIRSR" id="PIRSR000350-2"/>
    </source>
</evidence>
<dbReference type="InterPro" id="IPR036188">
    <property type="entry name" value="FAD/NAD-bd_sf"/>
</dbReference>
<feature type="domain" description="Pyridine nucleotide-disulphide oxidoreductase dimerisation" evidence="12">
    <location>
        <begin position="339"/>
        <end position="445"/>
    </location>
</feature>
<dbReference type="PANTHER" id="PTHR22912">
    <property type="entry name" value="DISULFIDE OXIDOREDUCTASE"/>
    <property type="match status" value="1"/>
</dbReference>
<protein>
    <submittedName>
        <fullName evidence="14">Dihydrolipoamide dehydrogenase</fullName>
    </submittedName>
</protein>
<dbReference type="OrthoDB" id="9786429at2"/>
<keyword evidence="5 9" id="KW-0520">NAD</keyword>
<dbReference type="AlphaFoldDB" id="A0A1T4WCI5"/>
<evidence type="ECO:0000256" key="10">
    <source>
        <dbReference type="PIRSR" id="PIRSR000350-4"/>
    </source>
</evidence>
<evidence type="ECO:0000313" key="15">
    <source>
        <dbReference type="Proteomes" id="UP000190027"/>
    </source>
</evidence>
<dbReference type="STRING" id="1121449.SAMN02745704_00822"/>
<dbReference type="InterPro" id="IPR001100">
    <property type="entry name" value="Pyr_nuc-diS_OxRdtase"/>
</dbReference>
<evidence type="ECO:0000259" key="13">
    <source>
        <dbReference type="Pfam" id="PF07992"/>
    </source>
</evidence>
<keyword evidence="7 11" id="KW-0676">Redox-active center</keyword>
<dbReference type="PRINTS" id="PR00368">
    <property type="entry name" value="FADPNR"/>
</dbReference>
<dbReference type="PANTHER" id="PTHR22912:SF151">
    <property type="entry name" value="DIHYDROLIPOYL DEHYDROGENASE, MITOCHONDRIAL"/>
    <property type="match status" value="1"/>
</dbReference>
<proteinExistence type="inferred from homology"/>
<dbReference type="GO" id="GO:0050660">
    <property type="term" value="F:flavin adenine dinucleotide binding"/>
    <property type="evidence" value="ECO:0007669"/>
    <property type="project" value="TreeGrafter"/>
</dbReference>
<dbReference type="PIRSF" id="PIRSF000350">
    <property type="entry name" value="Mercury_reductase_MerA"/>
    <property type="match status" value="1"/>
</dbReference>
<evidence type="ECO:0000256" key="1">
    <source>
        <dbReference type="ARBA" id="ARBA00007532"/>
    </source>
</evidence>
<evidence type="ECO:0000256" key="5">
    <source>
        <dbReference type="ARBA" id="ARBA00023027"/>
    </source>
</evidence>
<dbReference type="GO" id="GO:0004148">
    <property type="term" value="F:dihydrolipoyl dehydrogenase (NADH) activity"/>
    <property type="evidence" value="ECO:0007669"/>
    <property type="project" value="TreeGrafter"/>
</dbReference>
<sequence>MQYDLVIIGAGPGGYDCAVQAAALGLRTALVERDALGGTCLNRGCVPTKLMLGATASIEELQAQAKVKIAQGHIDVDWSALHSRKEKLLAGSRKAMAAKLKTTGVDLYEGHARVLGPGRVEVSAETASVVLEGTDLVLATGCRPSSFPGLTPDGDAVLDSDAFLALPEMPKSLIVVGAGFIGLEMAQVAHRMGAQIHLFDALDRVAAYEDPEVSKTLQSVFRRWKWKVKTGVKVASVVTENAAAVLTLEDGTRVEAEKALIAVGRRPNTEELGLDNLDVELRGPGWVVVDDHLRATEHVYALGDVNGRIQLAHAASDQARYLARLLAGKIDTPYASGPVPSVLYGSPECLRVGVMAEELESQGKACRVTSSPWAANPIAQAHAATQGFVKVVWHDDRVVGITAVGHDASRFAAAATIMVRDAWTRQQAEELIFAHPTLDEALMHALLDE</sequence>
<keyword evidence="9" id="KW-0547">Nucleotide-binding</keyword>
<dbReference type="InterPro" id="IPR023753">
    <property type="entry name" value="FAD/NAD-binding_dom"/>
</dbReference>
<accession>A0A1T4WCI5</accession>
<keyword evidence="2 11" id="KW-0285">Flavoprotein</keyword>
<comment type="similarity">
    <text evidence="1 11">Belongs to the class-I pyridine nucleotide-disulfide oxidoreductase family.</text>
</comment>
<dbReference type="SUPFAM" id="SSF51905">
    <property type="entry name" value="FAD/NAD(P)-binding domain"/>
    <property type="match status" value="1"/>
</dbReference>
<evidence type="ECO:0000259" key="12">
    <source>
        <dbReference type="Pfam" id="PF02852"/>
    </source>
</evidence>
<evidence type="ECO:0000256" key="2">
    <source>
        <dbReference type="ARBA" id="ARBA00022630"/>
    </source>
</evidence>
<evidence type="ECO:0000256" key="4">
    <source>
        <dbReference type="ARBA" id="ARBA00023002"/>
    </source>
</evidence>
<dbReference type="RefSeq" id="WP_078716375.1">
    <property type="nucleotide sequence ID" value="NZ_FUYC01000002.1"/>
</dbReference>
<feature type="disulfide bond" description="Redox-active" evidence="10">
    <location>
        <begin position="40"/>
        <end position="45"/>
    </location>
</feature>
<keyword evidence="6" id="KW-1015">Disulfide bond</keyword>
<keyword evidence="4 11" id="KW-0560">Oxidoreductase</keyword>
<evidence type="ECO:0000256" key="3">
    <source>
        <dbReference type="ARBA" id="ARBA00022827"/>
    </source>
</evidence>
<feature type="binding site" evidence="9">
    <location>
        <begin position="177"/>
        <end position="184"/>
    </location>
    <ligand>
        <name>NAD(+)</name>
        <dbReference type="ChEBI" id="CHEBI:57540"/>
    </ligand>
</feature>
<name>A0A1T4WCI5_9BACT</name>
<keyword evidence="15" id="KW-1185">Reference proteome</keyword>
<feature type="domain" description="FAD/NAD(P)-binding" evidence="13">
    <location>
        <begin position="3"/>
        <end position="319"/>
    </location>
</feature>
<feature type="binding site" evidence="9">
    <location>
        <position position="304"/>
    </location>
    <ligand>
        <name>FAD</name>
        <dbReference type="ChEBI" id="CHEBI:57692"/>
    </ligand>
</feature>
<dbReference type="Pfam" id="PF07992">
    <property type="entry name" value="Pyr_redox_2"/>
    <property type="match status" value="1"/>
</dbReference>
<dbReference type="Proteomes" id="UP000190027">
    <property type="component" value="Unassembled WGS sequence"/>
</dbReference>
<keyword evidence="3 9" id="KW-0274">FAD</keyword>
<reference evidence="14 15" key="1">
    <citation type="submission" date="2017-02" db="EMBL/GenBank/DDBJ databases">
        <authorList>
            <person name="Peterson S.W."/>
        </authorList>
    </citation>
    <scope>NUCLEOTIDE SEQUENCE [LARGE SCALE GENOMIC DNA]</scope>
    <source>
        <strain evidence="14 15">DSM 16080</strain>
    </source>
</reference>
<dbReference type="PROSITE" id="PS00076">
    <property type="entry name" value="PYRIDINE_REDOX_1"/>
    <property type="match status" value="1"/>
</dbReference>
<dbReference type="Pfam" id="PF02852">
    <property type="entry name" value="Pyr_redox_dim"/>
    <property type="match status" value="1"/>
</dbReference>
<dbReference type="PRINTS" id="PR00411">
    <property type="entry name" value="PNDRDTASEI"/>
</dbReference>
<feature type="active site" description="Proton acceptor" evidence="8">
    <location>
        <position position="435"/>
    </location>
</feature>
<comment type="cofactor">
    <cofactor evidence="9">
        <name>FAD</name>
        <dbReference type="ChEBI" id="CHEBI:57692"/>
    </cofactor>
    <text evidence="9">Binds 1 FAD per subunit.</text>
</comment>
<dbReference type="InterPro" id="IPR016156">
    <property type="entry name" value="FAD/NAD-linked_Rdtase_dimer_sf"/>
</dbReference>
<dbReference type="InterPro" id="IPR012999">
    <property type="entry name" value="Pyr_OxRdtase_I_AS"/>
</dbReference>
<dbReference type="SUPFAM" id="SSF55424">
    <property type="entry name" value="FAD/NAD-linked reductases, dimerisation (C-terminal) domain"/>
    <property type="match status" value="1"/>
</dbReference>
<dbReference type="GO" id="GO:0006103">
    <property type="term" value="P:2-oxoglutarate metabolic process"/>
    <property type="evidence" value="ECO:0007669"/>
    <property type="project" value="TreeGrafter"/>
</dbReference>
<dbReference type="EMBL" id="FUYC01000002">
    <property type="protein sequence ID" value="SKA75022.1"/>
    <property type="molecule type" value="Genomic_DNA"/>
</dbReference>
<evidence type="ECO:0000313" key="14">
    <source>
        <dbReference type="EMBL" id="SKA75022.1"/>
    </source>
</evidence>
<organism evidence="14 15">
    <name type="scientific">Paucidesulfovibrio gracilis DSM 16080</name>
    <dbReference type="NCBI Taxonomy" id="1121449"/>
    <lineage>
        <taxon>Bacteria</taxon>
        <taxon>Pseudomonadati</taxon>
        <taxon>Thermodesulfobacteriota</taxon>
        <taxon>Desulfovibrionia</taxon>
        <taxon>Desulfovibrionales</taxon>
        <taxon>Desulfovibrionaceae</taxon>
        <taxon>Paucidesulfovibrio</taxon>
    </lineage>
</organism>
<dbReference type="InterPro" id="IPR004099">
    <property type="entry name" value="Pyr_nucl-diS_OxRdtase_dimer"/>
</dbReference>
<evidence type="ECO:0000256" key="9">
    <source>
        <dbReference type="PIRSR" id="PIRSR000350-3"/>
    </source>
</evidence>
<dbReference type="InterPro" id="IPR050151">
    <property type="entry name" value="Class-I_Pyr_Nuc-Dis_Oxidored"/>
</dbReference>
<dbReference type="Gene3D" id="3.30.390.30">
    <property type="match status" value="1"/>
</dbReference>
<dbReference type="Gene3D" id="3.50.50.60">
    <property type="entry name" value="FAD/NAD(P)-binding domain"/>
    <property type="match status" value="2"/>
</dbReference>
<feature type="binding site" evidence="9">
    <location>
        <position position="264"/>
    </location>
    <ligand>
        <name>NAD(+)</name>
        <dbReference type="ChEBI" id="CHEBI:57540"/>
    </ligand>
</feature>
<evidence type="ECO:0000256" key="6">
    <source>
        <dbReference type="ARBA" id="ARBA00023157"/>
    </source>
</evidence>
<evidence type="ECO:0000256" key="11">
    <source>
        <dbReference type="RuleBase" id="RU003691"/>
    </source>
</evidence>
<feature type="binding site" evidence="9">
    <location>
        <position position="49"/>
    </location>
    <ligand>
        <name>FAD</name>
        <dbReference type="ChEBI" id="CHEBI:57692"/>
    </ligand>
</feature>